<name>A0A382QLV4_9ZZZZ</name>
<protein>
    <submittedName>
        <fullName evidence="1">Uncharacterized protein</fullName>
    </submittedName>
</protein>
<evidence type="ECO:0000313" key="1">
    <source>
        <dbReference type="EMBL" id="SVC86499.1"/>
    </source>
</evidence>
<dbReference type="EMBL" id="UINC01115455">
    <property type="protein sequence ID" value="SVC86499.1"/>
    <property type="molecule type" value="Genomic_DNA"/>
</dbReference>
<proteinExistence type="predicted"/>
<reference evidence="1" key="1">
    <citation type="submission" date="2018-05" db="EMBL/GenBank/DDBJ databases">
        <authorList>
            <person name="Lanie J.A."/>
            <person name="Ng W.-L."/>
            <person name="Kazmierczak K.M."/>
            <person name="Andrzejewski T.M."/>
            <person name="Davidsen T.M."/>
            <person name="Wayne K.J."/>
            <person name="Tettelin H."/>
            <person name="Glass J.I."/>
            <person name="Rusch D."/>
            <person name="Podicherti R."/>
            <person name="Tsui H.-C.T."/>
            <person name="Winkler M.E."/>
        </authorList>
    </citation>
    <scope>NUCLEOTIDE SEQUENCE</scope>
</reference>
<feature type="non-terminal residue" evidence="1">
    <location>
        <position position="102"/>
    </location>
</feature>
<dbReference type="AlphaFoldDB" id="A0A382QLV4"/>
<accession>A0A382QLV4</accession>
<organism evidence="1">
    <name type="scientific">marine metagenome</name>
    <dbReference type="NCBI Taxonomy" id="408172"/>
    <lineage>
        <taxon>unclassified sequences</taxon>
        <taxon>metagenomes</taxon>
        <taxon>ecological metagenomes</taxon>
    </lineage>
</organism>
<gene>
    <name evidence="1" type="ORF">METZ01_LOCUS339353</name>
</gene>
<sequence length="102" mass="11564">MEFRQFIAVSLYTINGELIVAKIVLGMGTSHGPQLSTPPELWGQRVVADKKNPALMFRGEKYVFNELVELRKDEKLGDQANIEDWTSKNERCHNAIECLSAK</sequence>